<name>Q7V061_PROMP</name>
<evidence type="ECO:0000313" key="1">
    <source>
        <dbReference type="EMBL" id="CAE19883.1"/>
    </source>
</evidence>
<dbReference type="RefSeq" id="WP_011133053.1">
    <property type="nucleotide sequence ID" value="NC_005072.1"/>
</dbReference>
<dbReference type="AlphaFoldDB" id="Q7V061"/>
<reference evidence="1 2" key="1">
    <citation type="journal article" date="2003" name="Nature">
        <title>Genome divergence in two Prochlorococcus ecotypes reflects oceanic niche differentiation.</title>
        <authorList>
            <person name="Rocap G."/>
            <person name="Larimer F.W."/>
            <person name="Lamerdin J.E."/>
            <person name="Malfatti S."/>
            <person name="Chain P."/>
            <person name="Ahlgren N.A."/>
            <person name="Arellano A."/>
            <person name="Coleman M."/>
            <person name="Hauser L."/>
            <person name="Hess W.R."/>
            <person name="Johnson Z.I."/>
            <person name="Land M.L."/>
            <person name="Lindell D."/>
            <person name="Post A.F."/>
            <person name="Regala W."/>
            <person name="Shah M."/>
            <person name="Shaw S.L."/>
            <person name="Steglich C."/>
            <person name="Sullivan M.B."/>
            <person name="Ting C.S."/>
            <person name="Tolonen A."/>
            <person name="Webb E.A."/>
            <person name="Zinser E.R."/>
            <person name="Chisholm S.W."/>
        </authorList>
    </citation>
    <scope>NUCLEOTIDE SEQUENCE [LARGE SCALE GENOMIC DNA]</scope>
    <source>
        <strain evidence="2">CCMP1986 / NIES-2087 / MED4</strain>
    </source>
</reference>
<evidence type="ECO:0000313" key="2">
    <source>
        <dbReference type="Proteomes" id="UP000001026"/>
    </source>
</evidence>
<protein>
    <submittedName>
        <fullName evidence="1">Possible Uncharacterized protein family UPF003</fullName>
    </submittedName>
</protein>
<dbReference type="Proteomes" id="UP000001026">
    <property type="component" value="Chromosome"/>
</dbReference>
<dbReference type="OrthoDB" id="541219at2"/>
<dbReference type="KEGG" id="pmm:PMM1424"/>
<gene>
    <name evidence="1" type="ordered locus">PMM1424</name>
</gene>
<sequence length="80" mass="9239">MKNKVFPFIKKYPMSILLAIIAINLFSIASSLRTEAYLNREKNLCIKYLKHQIDRDTLIKKLRIVKQANPSSICDSVLKS</sequence>
<dbReference type="EMBL" id="BX548174">
    <property type="protein sequence ID" value="CAE19883.1"/>
    <property type="molecule type" value="Genomic_DNA"/>
</dbReference>
<organism evidence="1 2">
    <name type="scientific">Prochlorococcus marinus subsp. pastoris (strain CCMP1986 / NIES-2087 / MED4)</name>
    <dbReference type="NCBI Taxonomy" id="59919"/>
    <lineage>
        <taxon>Bacteria</taxon>
        <taxon>Bacillati</taxon>
        <taxon>Cyanobacteriota</taxon>
        <taxon>Cyanophyceae</taxon>
        <taxon>Synechococcales</taxon>
        <taxon>Prochlorococcaceae</taxon>
        <taxon>Prochlorococcus</taxon>
    </lineage>
</organism>
<proteinExistence type="predicted"/>
<dbReference type="HOGENOM" id="CLU_2586907_0_0_3"/>
<dbReference type="eggNOG" id="ENOG503231B">
    <property type="taxonomic scope" value="Bacteria"/>
</dbReference>
<accession>Q7V061</accession>
<dbReference type="STRING" id="59919.PMM1424"/>